<dbReference type="PANTHER" id="PTHR33104">
    <property type="entry name" value="SI:DKEY-29D5.2"/>
    <property type="match status" value="1"/>
</dbReference>
<name>A0ABR1IK66_9AGAR</name>
<evidence type="ECO:0000313" key="2">
    <source>
        <dbReference type="EMBL" id="KAK7434980.1"/>
    </source>
</evidence>
<protein>
    <recommendedName>
        <fullName evidence="4">CxC2-like cysteine cluster KDZ transposase-associated domain-containing protein</fullName>
    </recommendedName>
</protein>
<reference evidence="2 3" key="1">
    <citation type="submission" date="2024-01" db="EMBL/GenBank/DDBJ databases">
        <title>A draft genome for the cacao thread blight pathogen Marasmiellus scandens.</title>
        <authorList>
            <person name="Baruah I.K."/>
            <person name="Leung J."/>
            <person name="Bukari Y."/>
            <person name="Amoako-Attah I."/>
            <person name="Meinhardt L.W."/>
            <person name="Bailey B.A."/>
            <person name="Cohen S.P."/>
        </authorList>
    </citation>
    <scope>NUCLEOTIDE SEQUENCE [LARGE SCALE GENOMIC DNA]</scope>
    <source>
        <strain evidence="2 3">GH-19</strain>
    </source>
</reference>
<dbReference type="Pfam" id="PF18758">
    <property type="entry name" value="KDZ"/>
    <property type="match status" value="1"/>
</dbReference>
<organism evidence="2 3">
    <name type="scientific">Marasmiellus scandens</name>
    <dbReference type="NCBI Taxonomy" id="2682957"/>
    <lineage>
        <taxon>Eukaryota</taxon>
        <taxon>Fungi</taxon>
        <taxon>Dikarya</taxon>
        <taxon>Basidiomycota</taxon>
        <taxon>Agaricomycotina</taxon>
        <taxon>Agaricomycetes</taxon>
        <taxon>Agaricomycetidae</taxon>
        <taxon>Agaricales</taxon>
        <taxon>Marasmiineae</taxon>
        <taxon>Omphalotaceae</taxon>
        <taxon>Marasmiellus</taxon>
    </lineage>
</organism>
<dbReference type="Proteomes" id="UP001498398">
    <property type="component" value="Unassembled WGS sequence"/>
</dbReference>
<dbReference type="PANTHER" id="PTHR33104:SF2">
    <property type="entry name" value="CXC3 LIKE CYSTEINE CLUSTER DOMAIN-CONTAINING PROTEIN"/>
    <property type="match status" value="1"/>
</dbReference>
<evidence type="ECO:0008006" key="4">
    <source>
        <dbReference type="Google" id="ProtNLM"/>
    </source>
</evidence>
<sequence length="840" mass="95406">MLKRAGQGNDAARPIEQTRNGELGLDCITCPRVGVNLPANWQDIPTEEKYKFFLFLAIDACFCLKRCLVSSEERDPALGSGWSYLVEDKPFRKFLLSVTDQEEMCTCSGLAALQQANTKFSRGYATTGVGLGVCACHEFVQKNGAVDLQKGERYANMDYTWASLLRHHDHRLTKVQSYDIVCQWCKKLVDRLKILPPLVRLNLVLHVVYFVIPKLHIYGHQILCQLLFLLNWLRSAGRTDGEGMECPWAHMGPVATSTRDMGPGSRHDTLDDHWGHWNFVKMVGLGSLLLHHLLNAIYERSVHTRALKEFMDHQGSVTEDWKQQIQEWEAELSVLLHQWEKANPFEMPKSGLMEAEIKLELTQLEAEQEQAGIPLVHSISLTLFISQGLELEHQQRTLKLDVKSNRFETATQKVTLIQRRTKLQCAIGKFRSVQATYMPGTLQYLAKDPPRLSMLTPDTVPHVEPGSENKNKTTAELPEEIPLCLPSALPVSYCVEGCCAGLLEIEQKLREGQLRNSLNQLWNHLHMKSRLLTYRTTNIVHQGAVTRSKAIFNRNQRQIEQCTLKYHMAWAAMSGLVGEGAVKQRKLEHEDICLMDGTSDWAIGIARKKKGKKNQKEKEQEDRDQGTQEELAKEQTLREHLKDVCSMVGEGTREVSWIWREGGTGEAVDDATLEEIVRVEWCKAYAHAKRWEEEVVLVKEEMRRCLVTLEYNAMKWDGRCDYNGPLAKGCRDWKDDWEFGKSYVGPLSSGTDSFHAEGVRAYAHSQAAVYRRLGLCFQRLWSGLGDKEHDIEDGQDIGKIIRACNANADDGEDGDDDPAEEICGEDIEVVVEVEDDDEEV</sequence>
<accession>A0ABR1IK66</accession>
<evidence type="ECO:0000256" key="1">
    <source>
        <dbReference type="SAM" id="MobiDB-lite"/>
    </source>
</evidence>
<evidence type="ECO:0000313" key="3">
    <source>
        <dbReference type="Proteomes" id="UP001498398"/>
    </source>
</evidence>
<feature type="region of interest" description="Disordered" evidence="1">
    <location>
        <begin position="608"/>
        <end position="632"/>
    </location>
</feature>
<dbReference type="InterPro" id="IPR040521">
    <property type="entry name" value="KDZ"/>
</dbReference>
<keyword evidence="3" id="KW-1185">Reference proteome</keyword>
<dbReference type="EMBL" id="JBANRG010000113">
    <property type="protein sequence ID" value="KAK7434980.1"/>
    <property type="molecule type" value="Genomic_DNA"/>
</dbReference>
<proteinExistence type="predicted"/>
<comment type="caution">
    <text evidence="2">The sequence shown here is derived from an EMBL/GenBank/DDBJ whole genome shotgun (WGS) entry which is preliminary data.</text>
</comment>
<gene>
    <name evidence="2" type="ORF">VKT23_019885</name>
</gene>
<feature type="compositionally biased region" description="Basic and acidic residues" evidence="1">
    <location>
        <begin position="614"/>
        <end position="632"/>
    </location>
</feature>